<keyword evidence="11" id="KW-1185">Reference proteome</keyword>
<comment type="subcellular location">
    <subcellularLocation>
        <location evidence="1">Membrane</location>
        <topology evidence="1">Multi-pass membrane protein</topology>
    </subcellularLocation>
</comment>
<sequence>MELHAFSLVAVVLAIAATAGMVAIRLRQPLIVAFIAVGILVGPTGTGWVAGDATFELLARMGIAILLFLVGLRLDLHLIRTTGPVALATGLGQVLFTSVIGFGIALALGMDTVTAVYVAVALTFSSTIIIVKLLSDKRELEQLHGRIAVGFLIVQDIVVVLAMIGLTAFGQQTGDNITLGIVLVLAKGLGLLAGLALLMRFVLPWLIHHVARSQELLVLFGVAYAVSVAALSEWLGFSSEVGAFLAGVSLASTRYRDALGARLVSLRDFLLLFFFLQLGAMLQFDEAAQELTAAAIFSLFVLIGNPLIVIVIMAVMRYPVRVGFLAGLTVAQISEFSLILAALGLSLGHIDSSTVSLITVVGLITIGVSTYLILYSYPIYDRIKHRLGIFERSGHRGTTLDDHHRDVDVILYGLGRFGSRLADHLTATGHRVLAVDFDRHRVEGNQRSGVTAVFGTADDVHFLDTLPLQCARFVISTVPQLHVNLALLQDLRHHRYDGRIALTAHTEHDAEQLRRAGADRVLNPFAAAATAIADALTDEDGIDVVEPGDHDDPRRPGG</sequence>
<feature type="transmembrane region" description="Helical" evidence="7">
    <location>
        <begin position="291"/>
        <end position="315"/>
    </location>
</feature>
<dbReference type="Gene3D" id="1.20.1530.20">
    <property type="match status" value="1"/>
</dbReference>
<dbReference type="RefSeq" id="WP_345399108.1">
    <property type="nucleotide sequence ID" value="NZ_BAABLA010000082.1"/>
</dbReference>
<organism evidence="10 11">
    <name type="scientific">Haloechinothrix salitolerans</name>
    <dbReference type="NCBI Taxonomy" id="926830"/>
    <lineage>
        <taxon>Bacteria</taxon>
        <taxon>Bacillati</taxon>
        <taxon>Actinomycetota</taxon>
        <taxon>Actinomycetes</taxon>
        <taxon>Pseudonocardiales</taxon>
        <taxon>Pseudonocardiaceae</taxon>
        <taxon>Haloechinothrix</taxon>
    </lineage>
</organism>
<dbReference type="InterPro" id="IPR036291">
    <property type="entry name" value="NAD(P)-bd_dom_sf"/>
</dbReference>
<comment type="caution">
    <text evidence="10">The sequence shown here is derived from an EMBL/GenBank/DDBJ whole genome shotgun (WGS) entry which is preliminary data.</text>
</comment>
<feature type="transmembrane region" description="Helical" evidence="7">
    <location>
        <begin position="355"/>
        <end position="377"/>
    </location>
</feature>
<dbReference type="Gene3D" id="3.40.50.720">
    <property type="entry name" value="NAD(P)-binding Rossmann-like Domain"/>
    <property type="match status" value="1"/>
</dbReference>
<evidence type="ECO:0000313" key="10">
    <source>
        <dbReference type="EMBL" id="MFC6869481.1"/>
    </source>
</evidence>
<dbReference type="InterPro" id="IPR038770">
    <property type="entry name" value="Na+/solute_symporter_sf"/>
</dbReference>
<feature type="domain" description="Cation/H+ exchanger transmembrane" evidence="8">
    <location>
        <begin position="14"/>
        <end position="369"/>
    </location>
</feature>
<evidence type="ECO:0000256" key="1">
    <source>
        <dbReference type="ARBA" id="ARBA00004141"/>
    </source>
</evidence>
<evidence type="ECO:0000256" key="7">
    <source>
        <dbReference type="SAM" id="Phobius"/>
    </source>
</evidence>
<feature type="transmembrane region" description="Helical" evidence="7">
    <location>
        <begin position="147"/>
        <end position="169"/>
    </location>
</feature>
<name>A0ABW2C2S3_9PSEU</name>
<evidence type="ECO:0000256" key="6">
    <source>
        <dbReference type="ARBA" id="ARBA00023136"/>
    </source>
</evidence>
<evidence type="ECO:0000256" key="2">
    <source>
        <dbReference type="ARBA" id="ARBA00005551"/>
    </source>
</evidence>
<evidence type="ECO:0000256" key="5">
    <source>
        <dbReference type="ARBA" id="ARBA00022989"/>
    </source>
</evidence>
<evidence type="ECO:0000256" key="4">
    <source>
        <dbReference type="ARBA" id="ARBA00022692"/>
    </source>
</evidence>
<dbReference type="Pfam" id="PF02254">
    <property type="entry name" value="TrkA_N"/>
    <property type="match status" value="1"/>
</dbReference>
<dbReference type="EMBL" id="JBHSXX010000001">
    <property type="protein sequence ID" value="MFC6869481.1"/>
    <property type="molecule type" value="Genomic_DNA"/>
</dbReference>
<dbReference type="Proteomes" id="UP001596337">
    <property type="component" value="Unassembled WGS sequence"/>
</dbReference>
<keyword evidence="4 7" id="KW-0812">Transmembrane</keyword>
<dbReference type="PANTHER" id="PTHR42751">
    <property type="entry name" value="SODIUM/HYDROGEN EXCHANGER FAMILY/TRKA DOMAIN PROTEIN"/>
    <property type="match status" value="1"/>
</dbReference>
<feature type="transmembrane region" description="Helical" evidence="7">
    <location>
        <begin position="86"/>
        <end position="108"/>
    </location>
</feature>
<feature type="transmembrane region" description="Helical" evidence="7">
    <location>
        <begin position="6"/>
        <end position="24"/>
    </location>
</feature>
<feature type="transmembrane region" description="Helical" evidence="7">
    <location>
        <begin position="215"/>
        <end position="235"/>
    </location>
</feature>
<feature type="transmembrane region" description="Helical" evidence="7">
    <location>
        <begin position="31"/>
        <end position="51"/>
    </location>
</feature>
<feature type="domain" description="RCK N-terminal" evidence="9">
    <location>
        <begin position="409"/>
        <end position="524"/>
    </location>
</feature>
<evidence type="ECO:0000313" key="11">
    <source>
        <dbReference type="Proteomes" id="UP001596337"/>
    </source>
</evidence>
<evidence type="ECO:0000256" key="3">
    <source>
        <dbReference type="ARBA" id="ARBA00022448"/>
    </source>
</evidence>
<reference evidence="11" key="1">
    <citation type="journal article" date="2019" name="Int. J. Syst. Evol. Microbiol.">
        <title>The Global Catalogue of Microorganisms (GCM) 10K type strain sequencing project: providing services to taxonomists for standard genome sequencing and annotation.</title>
        <authorList>
            <consortium name="The Broad Institute Genomics Platform"/>
            <consortium name="The Broad Institute Genome Sequencing Center for Infectious Disease"/>
            <person name="Wu L."/>
            <person name="Ma J."/>
        </authorList>
    </citation>
    <scope>NUCLEOTIDE SEQUENCE [LARGE SCALE GENOMIC DNA]</scope>
    <source>
        <strain evidence="11">KCTC 32255</strain>
    </source>
</reference>
<evidence type="ECO:0000259" key="9">
    <source>
        <dbReference type="Pfam" id="PF02254"/>
    </source>
</evidence>
<comment type="similarity">
    <text evidence="2">Belongs to the monovalent cation:proton antiporter 2 (CPA2) transporter (TC 2.A.37) family.</text>
</comment>
<feature type="transmembrane region" description="Helical" evidence="7">
    <location>
        <begin position="181"/>
        <end position="203"/>
    </location>
</feature>
<gene>
    <name evidence="10" type="ORF">ACFQGD_20295</name>
</gene>
<protein>
    <submittedName>
        <fullName evidence="10">Cation:proton antiporter family protein</fullName>
    </submittedName>
</protein>
<keyword evidence="6 7" id="KW-0472">Membrane</keyword>
<accession>A0ABW2C2S3</accession>
<proteinExistence type="inferred from homology"/>
<feature type="transmembrane region" description="Helical" evidence="7">
    <location>
        <begin position="114"/>
        <end position="135"/>
    </location>
</feature>
<dbReference type="PANTHER" id="PTHR42751:SF3">
    <property type="entry name" value="SODIUM_GLUTAMATE SYMPORTER"/>
    <property type="match status" value="1"/>
</dbReference>
<dbReference type="Pfam" id="PF00999">
    <property type="entry name" value="Na_H_Exchanger"/>
    <property type="match status" value="1"/>
</dbReference>
<keyword evidence="5 7" id="KW-1133">Transmembrane helix</keyword>
<feature type="transmembrane region" description="Helical" evidence="7">
    <location>
        <begin position="322"/>
        <end position="343"/>
    </location>
</feature>
<keyword evidence="3" id="KW-0813">Transport</keyword>
<evidence type="ECO:0000259" key="8">
    <source>
        <dbReference type="Pfam" id="PF00999"/>
    </source>
</evidence>
<dbReference type="InterPro" id="IPR003148">
    <property type="entry name" value="RCK_N"/>
</dbReference>
<feature type="transmembrane region" description="Helical" evidence="7">
    <location>
        <begin position="57"/>
        <end position="74"/>
    </location>
</feature>
<dbReference type="SUPFAM" id="SSF51735">
    <property type="entry name" value="NAD(P)-binding Rossmann-fold domains"/>
    <property type="match status" value="1"/>
</dbReference>
<dbReference type="InterPro" id="IPR006153">
    <property type="entry name" value="Cation/H_exchanger_TM"/>
</dbReference>